<proteinExistence type="predicted"/>
<dbReference type="eggNOG" id="COG1587">
    <property type="taxonomic scope" value="Bacteria"/>
</dbReference>
<dbReference type="Proteomes" id="UP000179145">
    <property type="component" value="Chromosome"/>
</dbReference>
<dbReference type="AlphaFoldDB" id="A0A1D8URU6"/>
<dbReference type="CDD" id="cd06578">
    <property type="entry name" value="HemD"/>
    <property type="match status" value="1"/>
</dbReference>
<dbReference type="GO" id="GO:0004852">
    <property type="term" value="F:uroporphyrinogen-III synthase activity"/>
    <property type="evidence" value="ECO:0007669"/>
    <property type="project" value="InterPro"/>
</dbReference>
<accession>A0A1D8URU6</accession>
<name>A0A1D8URU6_9PROT</name>
<organism evidence="2 3">
    <name type="scientific">Kozakia baliensis</name>
    <dbReference type="NCBI Taxonomy" id="153496"/>
    <lineage>
        <taxon>Bacteria</taxon>
        <taxon>Pseudomonadati</taxon>
        <taxon>Pseudomonadota</taxon>
        <taxon>Alphaproteobacteria</taxon>
        <taxon>Acetobacterales</taxon>
        <taxon>Acetobacteraceae</taxon>
        <taxon>Kozakia</taxon>
    </lineage>
</organism>
<evidence type="ECO:0000259" key="1">
    <source>
        <dbReference type="Pfam" id="PF02602"/>
    </source>
</evidence>
<reference evidence="2 3" key="1">
    <citation type="journal article" date="2016" name="Microb. Cell Fact.">
        <title>Dissection of exopolysaccharide biosynthesis in Kozakia baliensis.</title>
        <authorList>
            <person name="Brandt J.U."/>
            <person name="Jakob F."/>
            <person name="Behr J."/>
            <person name="Geissler A.J."/>
            <person name="Vogel R.F."/>
        </authorList>
    </citation>
    <scope>NUCLEOTIDE SEQUENCE [LARGE SCALE GENOMIC DNA]</scope>
    <source>
        <strain evidence="2 3">DSM 14400</strain>
    </source>
</reference>
<feature type="domain" description="Tetrapyrrole biosynthesis uroporphyrinogen III synthase" evidence="1">
    <location>
        <begin position="2"/>
        <end position="202"/>
    </location>
</feature>
<dbReference type="InterPro" id="IPR036108">
    <property type="entry name" value="4pyrrol_syn_uPrphyn_synt_sf"/>
</dbReference>
<evidence type="ECO:0000313" key="3">
    <source>
        <dbReference type="Proteomes" id="UP000179145"/>
    </source>
</evidence>
<protein>
    <recommendedName>
        <fullName evidence="1">Tetrapyrrole biosynthesis uroporphyrinogen III synthase domain-containing protein</fullName>
    </recommendedName>
</protein>
<keyword evidence="3" id="KW-1185">Reference proteome</keyword>
<dbReference type="Pfam" id="PF02602">
    <property type="entry name" value="HEM4"/>
    <property type="match status" value="1"/>
</dbReference>
<gene>
    <name evidence="2" type="ORF">A0U89_03715</name>
</gene>
<dbReference type="EMBL" id="CP014674">
    <property type="protein sequence ID" value="AOX16375.1"/>
    <property type="molecule type" value="Genomic_DNA"/>
</dbReference>
<sequence length="210" mass="21979">MGWRPIAAPMLTVEPRVLHVPHHAFTHVLLSSGQAVPALSEAFPPHVSVLAVGEKTAVRAREAGFTQVRAADGDACSLLRLLGAAPPGGTILLAVGEGQSLEMAAQARAQGWRVTRRVAYVARPVRDVPPAARAALQRGEVEAVLLFSAVTAQSWLAALGRQAALLTPVRAVTLSARVAQAASAAHWRSVETAARPEQAALLDVLGSCHI</sequence>
<dbReference type="GO" id="GO:0033014">
    <property type="term" value="P:tetrapyrrole biosynthetic process"/>
    <property type="evidence" value="ECO:0007669"/>
    <property type="project" value="InterPro"/>
</dbReference>
<dbReference type="Gene3D" id="3.40.50.10090">
    <property type="match status" value="2"/>
</dbReference>
<dbReference type="SUPFAM" id="SSF69618">
    <property type="entry name" value="HemD-like"/>
    <property type="match status" value="1"/>
</dbReference>
<dbReference type="InterPro" id="IPR003754">
    <property type="entry name" value="4pyrrol_synth_uPrphyn_synth"/>
</dbReference>
<dbReference type="KEGG" id="kba:A0U89_03715"/>
<evidence type="ECO:0000313" key="2">
    <source>
        <dbReference type="EMBL" id="AOX16375.1"/>
    </source>
</evidence>
<dbReference type="STRING" id="153496.A0U89_03715"/>